<evidence type="ECO:0000256" key="1">
    <source>
        <dbReference type="ARBA" id="ARBA00005791"/>
    </source>
</evidence>
<evidence type="ECO:0000259" key="6">
    <source>
        <dbReference type="Pfam" id="PF13462"/>
    </source>
</evidence>
<dbReference type="Proteomes" id="UP000199344">
    <property type="component" value="Unassembled WGS sequence"/>
</dbReference>
<evidence type="ECO:0000256" key="2">
    <source>
        <dbReference type="ARBA" id="ARBA00022729"/>
    </source>
</evidence>
<evidence type="ECO:0000256" key="5">
    <source>
        <dbReference type="ARBA" id="ARBA00023284"/>
    </source>
</evidence>
<evidence type="ECO:0000313" key="7">
    <source>
        <dbReference type="EMBL" id="SDD30155.1"/>
    </source>
</evidence>
<protein>
    <submittedName>
        <fullName evidence="7">Thioredoxin</fullName>
    </submittedName>
</protein>
<name>A0A1G6TP97_9RHOB</name>
<keyword evidence="3" id="KW-0560">Oxidoreductase</keyword>
<dbReference type="PANTHER" id="PTHR13887">
    <property type="entry name" value="GLUTATHIONE S-TRANSFERASE KAPPA"/>
    <property type="match status" value="1"/>
</dbReference>
<organism evidence="7 8">
    <name type="scientific">Paracoccus isoporae</name>
    <dbReference type="NCBI Taxonomy" id="591205"/>
    <lineage>
        <taxon>Bacteria</taxon>
        <taxon>Pseudomonadati</taxon>
        <taxon>Pseudomonadota</taxon>
        <taxon>Alphaproteobacteria</taxon>
        <taxon>Rhodobacterales</taxon>
        <taxon>Paracoccaceae</taxon>
        <taxon>Paracoccus</taxon>
    </lineage>
</organism>
<reference evidence="7 8" key="1">
    <citation type="submission" date="2016-10" db="EMBL/GenBank/DDBJ databases">
        <authorList>
            <person name="de Groot N.N."/>
        </authorList>
    </citation>
    <scope>NUCLEOTIDE SEQUENCE [LARGE SCALE GENOMIC DNA]</scope>
    <source>
        <strain evidence="7 8">DSM 22220</strain>
    </source>
</reference>
<gene>
    <name evidence="7" type="ORF">SAMN05421538_101319</name>
</gene>
<feature type="domain" description="Thioredoxin-like fold" evidence="6">
    <location>
        <begin position="55"/>
        <end position="205"/>
    </location>
</feature>
<evidence type="ECO:0000256" key="3">
    <source>
        <dbReference type="ARBA" id="ARBA00023002"/>
    </source>
</evidence>
<dbReference type="STRING" id="591205.SAMN05421538_101319"/>
<keyword evidence="2" id="KW-0732">Signal</keyword>
<keyword evidence="4" id="KW-1015">Disulfide bond</keyword>
<dbReference type="InterPro" id="IPR012336">
    <property type="entry name" value="Thioredoxin-like_fold"/>
</dbReference>
<evidence type="ECO:0000256" key="4">
    <source>
        <dbReference type="ARBA" id="ARBA00023157"/>
    </source>
</evidence>
<dbReference type="EMBL" id="FNAH01000001">
    <property type="protein sequence ID" value="SDD30155.1"/>
    <property type="molecule type" value="Genomic_DNA"/>
</dbReference>
<dbReference type="Gene3D" id="3.40.30.10">
    <property type="entry name" value="Glutaredoxin"/>
    <property type="match status" value="1"/>
</dbReference>
<dbReference type="AlphaFoldDB" id="A0A1G6TP97"/>
<keyword evidence="5" id="KW-0676">Redox-active center</keyword>
<proteinExistence type="inferred from homology"/>
<dbReference type="GO" id="GO:0016491">
    <property type="term" value="F:oxidoreductase activity"/>
    <property type="evidence" value="ECO:0007669"/>
    <property type="project" value="UniProtKB-KW"/>
</dbReference>
<keyword evidence="8" id="KW-1185">Reference proteome</keyword>
<accession>A0A1G6TP97</accession>
<evidence type="ECO:0000313" key="8">
    <source>
        <dbReference type="Proteomes" id="UP000199344"/>
    </source>
</evidence>
<dbReference type="CDD" id="cd03023">
    <property type="entry name" value="DsbA_Com1_like"/>
    <property type="match status" value="1"/>
</dbReference>
<comment type="similarity">
    <text evidence="1">Belongs to the thioredoxin family. DsbA subfamily.</text>
</comment>
<dbReference type="SUPFAM" id="SSF52833">
    <property type="entry name" value="Thioredoxin-like"/>
    <property type="match status" value="1"/>
</dbReference>
<dbReference type="InterPro" id="IPR036249">
    <property type="entry name" value="Thioredoxin-like_sf"/>
</dbReference>
<dbReference type="RefSeq" id="WP_245726898.1">
    <property type="nucleotide sequence ID" value="NZ_FNAH01000001.1"/>
</dbReference>
<dbReference type="Pfam" id="PF13462">
    <property type="entry name" value="Thioredoxin_4"/>
    <property type="match status" value="1"/>
</dbReference>
<sequence length="216" mass="24055">MSAQDDSKGRMTRRGVVLSGVAMAAWPLAGRAQEPHPNPMPEELRDVLERNPALPVAGNPDGDVTLTEFFDYNCTFCRRNIKAVQQIVSRDEDLRLVFREWPVFGEGSMFAAKASLATLNQGKYWQFHSAMMGLNARAEEATVMRVAREIGLDTEKLRADMEARAILDQIYETMDLADTMGLQGTPTFIAGHEARFGLQTLGDLQLLVAQARRNLL</sequence>
<dbReference type="PANTHER" id="PTHR13887:SF14">
    <property type="entry name" value="DISULFIDE BOND FORMATION PROTEIN D"/>
    <property type="match status" value="1"/>
</dbReference>